<protein>
    <recommendedName>
        <fullName evidence="16">Centrosomal protein of 164 kDa</fullName>
    </recommendedName>
</protein>
<dbReference type="Gene3D" id="3.30.1470.10">
    <property type="entry name" value="Photosystem I PsaD, reaction center subunit II"/>
    <property type="match status" value="1"/>
</dbReference>
<gene>
    <name evidence="20" type="primary">CEP164</name>
</gene>
<evidence type="ECO:0000256" key="6">
    <source>
        <dbReference type="ARBA" id="ARBA00022763"/>
    </source>
</evidence>
<dbReference type="GO" id="GO:0051301">
    <property type="term" value="P:cell division"/>
    <property type="evidence" value="ECO:0007669"/>
    <property type="project" value="UniProtKB-KW"/>
</dbReference>
<dbReference type="PROSITE" id="PS01159">
    <property type="entry name" value="WW_DOMAIN_1"/>
    <property type="match status" value="1"/>
</dbReference>
<feature type="compositionally biased region" description="Basic and acidic residues" evidence="18">
    <location>
        <begin position="1249"/>
        <end position="1279"/>
    </location>
</feature>
<keyword evidence="7" id="KW-0498">Mitosis</keyword>
<keyword evidence="11" id="KW-0206">Cytoskeleton</keyword>
<dbReference type="CDD" id="cd00201">
    <property type="entry name" value="WW"/>
    <property type="match status" value="1"/>
</dbReference>
<dbReference type="GO" id="GO:0006281">
    <property type="term" value="P:DNA repair"/>
    <property type="evidence" value="ECO:0007669"/>
    <property type="project" value="UniProtKB-KW"/>
</dbReference>
<feature type="region of interest" description="Disordered" evidence="18">
    <location>
        <begin position="103"/>
        <end position="190"/>
    </location>
</feature>
<keyword evidence="12" id="KW-0539">Nucleus</keyword>
<dbReference type="GO" id="GO:0005829">
    <property type="term" value="C:cytosol"/>
    <property type="evidence" value="ECO:0007669"/>
    <property type="project" value="Ensembl"/>
</dbReference>
<feature type="compositionally biased region" description="Polar residues" evidence="18">
    <location>
        <begin position="1538"/>
        <end position="1552"/>
    </location>
</feature>
<feature type="compositionally biased region" description="Basic and acidic residues" evidence="18">
    <location>
        <begin position="1068"/>
        <end position="1080"/>
    </location>
</feature>
<feature type="region of interest" description="Disordered" evidence="18">
    <location>
        <begin position="1108"/>
        <end position="1219"/>
    </location>
</feature>
<evidence type="ECO:0000256" key="4">
    <source>
        <dbReference type="ARBA" id="ARBA00022553"/>
    </source>
</evidence>
<accession>A0A8C8Y1E4</accession>
<evidence type="ECO:0000313" key="21">
    <source>
        <dbReference type="Proteomes" id="UP000694399"/>
    </source>
</evidence>
<evidence type="ECO:0000256" key="2">
    <source>
        <dbReference type="ARBA" id="ARBA00004123"/>
    </source>
</evidence>
<feature type="region of interest" description="Disordered" evidence="18">
    <location>
        <begin position="232"/>
        <end position="491"/>
    </location>
</feature>
<feature type="region of interest" description="Disordered" evidence="18">
    <location>
        <begin position="1249"/>
        <end position="1298"/>
    </location>
</feature>
<proteinExistence type="predicted"/>
<organism evidence="20 21">
    <name type="scientific">Panthera leo</name>
    <name type="common">Lion</name>
    <dbReference type="NCBI Taxonomy" id="9689"/>
    <lineage>
        <taxon>Eukaryota</taxon>
        <taxon>Metazoa</taxon>
        <taxon>Chordata</taxon>
        <taxon>Craniata</taxon>
        <taxon>Vertebrata</taxon>
        <taxon>Euteleostomi</taxon>
        <taxon>Mammalia</taxon>
        <taxon>Eutheria</taxon>
        <taxon>Laurasiatheria</taxon>
        <taxon>Carnivora</taxon>
        <taxon>Feliformia</taxon>
        <taxon>Felidae</taxon>
        <taxon>Pantherinae</taxon>
        <taxon>Panthera</taxon>
    </lineage>
</organism>
<feature type="region of interest" description="Disordered" evidence="18">
    <location>
        <begin position="1428"/>
        <end position="1448"/>
    </location>
</feature>
<evidence type="ECO:0000256" key="18">
    <source>
        <dbReference type="SAM" id="MobiDB-lite"/>
    </source>
</evidence>
<keyword evidence="5" id="KW-0132">Cell division</keyword>
<keyword evidence="9 17" id="KW-0175">Coiled coil</keyword>
<evidence type="ECO:0000256" key="14">
    <source>
        <dbReference type="ARBA" id="ARBA00056906"/>
    </source>
</evidence>
<feature type="compositionally biased region" description="Basic and acidic residues" evidence="18">
    <location>
        <begin position="1155"/>
        <end position="1219"/>
    </location>
</feature>
<dbReference type="Pfam" id="PF00397">
    <property type="entry name" value="WW"/>
    <property type="match status" value="1"/>
</dbReference>
<feature type="compositionally biased region" description="Basic and acidic residues" evidence="18">
    <location>
        <begin position="860"/>
        <end position="869"/>
    </location>
</feature>
<feature type="compositionally biased region" description="Low complexity" evidence="18">
    <location>
        <begin position="1772"/>
        <end position="1786"/>
    </location>
</feature>
<comment type="function">
    <text evidence="14">Plays a role in microtubule organization and/or maintenance for the formation of primary cilia (PC), a microtubule-based structure that protrudes from the surface of epithelial cells. Plays a critical role in G2/M checkpoint and nuclear divisions. A key player in the DNA damage-activated ATR/ATM signaling cascade since it is required for the proper phosphorylation of H2AX, RPA, CHEK2 and CHEK1. Plays a critical role in chromosome segregation, acting as a mediator required for the maintenance of genomic stability through modulation of MDC1, RPA and CHEK1.</text>
</comment>
<feature type="region of interest" description="Disordered" evidence="18">
    <location>
        <begin position="1756"/>
        <end position="1787"/>
    </location>
</feature>
<dbReference type="GeneTree" id="ENSGT00950000183078"/>
<keyword evidence="13" id="KW-0131">Cell cycle</keyword>
<feature type="compositionally biased region" description="Basic and acidic residues" evidence="18">
    <location>
        <begin position="805"/>
        <end position="819"/>
    </location>
</feature>
<dbReference type="FunFam" id="3.30.1470.10:FF:000001">
    <property type="entry name" value="Centrosomal protein of 164 kDa"/>
    <property type="match status" value="1"/>
</dbReference>
<dbReference type="Ensembl" id="ENSPLOT00000030925.1">
    <property type="protein sequence ID" value="ENSPLOP00000028001.1"/>
    <property type="gene ID" value="ENSPLOG00000020012.1"/>
</dbReference>
<feature type="compositionally biased region" description="Pro residues" evidence="18">
    <location>
        <begin position="142"/>
        <end position="156"/>
    </location>
</feature>
<evidence type="ECO:0000256" key="13">
    <source>
        <dbReference type="ARBA" id="ARBA00023306"/>
    </source>
</evidence>
<reference evidence="20" key="3">
    <citation type="submission" date="2025-09" db="UniProtKB">
        <authorList>
            <consortium name="Ensembl"/>
        </authorList>
    </citation>
    <scope>IDENTIFICATION</scope>
</reference>
<keyword evidence="3" id="KW-0963">Cytoplasm</keyword>
<evidence type="ECO:0000256" key="16">
    <source>
        <dbReference type="ARBA" id="ARBA00067900"/>
    </source>
</evidence>
<evidence type="ECO:0000256" key="15">
    <source>
        <dbReference type="ARBA" id="ARBA00061715"/>
    </source>
</evidence>
<dbReference type="SUPFAM" id="SSF51045">
    <property type="entry name" value="WW domain"/>
    <property type="match status" value="1"/>
</dbReference>
<feature type="compositionally biased region" description="Basic and acidic residues" evidence="18">
    <location>
        <begin position="397"/>
        <end position="410"/>
    </location>
</feature>
<comment type="subcellular location">
    <subcellularLocation>
        <location evidence="1">Cytoplasm</location>
        <location evidence="1">Cytoskeleton</location>
        <location evidence="1">Microtubule organizing center</location>
        <location evidence="1">Centrosome</location>
        <location evidence="1">Centriole</location>
    </subcellularLocation>
    <subcellularLocation>
        <location evidence="2">Nucleus</location>
    </subcellularLocation>
</comment>
<evidence type="ECO:0000256" key="9">
    <source>
        <dbReference type="ARBA" id="ARBA00023054"/>
    </source>
</evidence>
<dbReference type="GO" id="GO:0005654">
    <property type="term" value="C:nucleoplasm"/>
    <property type="evidence" value="ECO:0007669"/>
    <property type="project" value="Ensembl"/>
</dbReference>
<dbReference type="GO" id="GO:0005814">
    <property type="term" value="C:centriole"/>
    <property type="evidence" value="ECO:0007669"/>
    <property type="project" value="UniProtKB-SubCell"/>
</dbReference>
<dbReference type="InterPro" id="IPR001202">
    <property type="entry name" value="WW_dom"/>
</dbReference>
<dbReference type="Proteomes" id="UP000694399">
    <property type="component" value="Chromosome D2"/>
</dbReference>
<dbReference type="PROSITE" id="PS50020">
    <property type="entry name" value="WW_DOMAIN_2"/>
    <property type="match status" value="1"/>
</dbReference>
<evidence type="ECO:0000256" key="10">
    <source>
        <dbReference type="ARBA" id="ARBA00023204"/>
    </source>
</evidence>
<feature type="compositionally biased region" description="Low complexity" evidence="18">
    <location>
        <begin position="427"/>
        <end position="448"/>
    </location>
</feature>
<feature type="compositionally biased region" description="Low complexity" evidence="18">
    <location>
        <begin position="835"/>
        <end position="846"/>
    </location>
</feature>
<dbReference type="OMA" id="EEHWQAM"/>
<evidence type="ECO:0000256" key="7">
    <source>
        <dbReference type="ARBA" id="ARBA00022776"/>
    </source>
</evidence>
<dbReference type="GO" id="GO:0097539">
    <property type="term" value="C:ciliary transition fiber"/>
    <property type="evidence" value="ECO:0007669"/>
    <property type="project" value="Ensembl"/>
</dbReference>
<evidence type="ECO:0000256" key="11">
    <source>
        <dbReference type="ARBA" id="ARBA00023212"/>
    </source>
</evidence>
<evidence type="ECO:0000256" key="17">
    <source>
        <dbReference type="SAM" id="Coils"/>
    </source>
</evidence>
<keyword evidence="8" id="KW-0970">Cilium biogenesis/degradation</keyword>
<feature type="domain" description="WW" evidence="19">
    <location>
        <begin position="56"/>
        <end position="89"/>
    </location>
</feature>
<reference evidence="20" key="1">
    <citation type="journal article" date="2019" name="bioRxiv">
        <title>Long live the king: chromosome-level assembly of the lion (Panthera leo) using linked-read, Hi-C, and long read data.</title>
        <authorList>
            <person name="Armstrong E.E."/>
            <person name="Taylor R.W."/>
            <person name="Miller D.E."/>
            <person name="Kaelin C."/>
            <person name="Barsh G."/>
            <person name="Hadly E.A."/>
            <person name="Petrov D."/>
        </authorList>
    </citation>
    <scope>NUCLEOTIDE SEQUENCE [LARGE SCALE GENOMIC DNA]</scope>
</reference>
<evidence type="ECO:0000256" key="12">
    <source>
        <dbReference type="ARBA" id="ARBA00023242"/>
    </source>
</evidence>
<keyword evidence="21" id="KW-1185">Reference proteome</keyword>
<evidence type="ECO:0000256" key="8">
    <source>
        <dbReference type="ARBA" id="ARBA00022794"/>
    </source>
</evidence>
<dbReference type="InterPro" id="IPR051841">
    <property type="entry name" value="MT-Golgi_org_protein"/>
</dbReference>
<dbReference type="InterPro" id="IPR036020">
    <property type="entry name" value="WW_dom_sf"/>
</dbReference>
<keyword evidence="6" id="KW-0227">DNA damage</keyword>
<reference evidence="20" key="2">
    <citation type="submission" date="2025-08" db="UniProtKB">
        <authorList>
            <consortium name="Ensembl"/>
        </authorList>
    </citation>
    <scope>IDENTIFICATION</scope>
</reference>
<evidence type="ECO:0000256" key="3">
    <source>
        <dbReference type="ARBA" id="ARBA00022490"/>
    </source>
</evidence>
<dbReference type="PANTHER" id="PTHR18902:SF27">
    <property type="entry name" value="CENTROSOMAL PROTEIN OF 164 KDA"/>
    <property type="match status" value="1"/>
</dbReference>
<feature type="coiled-coil region" evidence="17">
    <location>
        <begin position="1448"/>
        <end position="1520"/>
    </location>
</feature>
<evidence type="ECO:0000313" key="20">
    <source>
        <dbReference type="Ensembl" id="ENSPLOP00000028001.1"/>
    </source>
</evidence>
<feature type="region of interest" description="Disordered" evidence="18">
    <location>
        <begin position="800"/>
        <end position="948"/>
    </location>
</feature>
<dbReference type="SMART" id="SM00456">
    <property type="entry name" value="WW"/>
    <property type="match status" value="1"/>
</dbReference>
<feature type="region of interest" description="Disordered" evidence="18">
    <location>
        <begin position="974"/>
        <end position="1080"/>
    </location>
</feature>
<feature type="compositionally biased region" description="Polar residues" evidence="18">
    <location>
        <begin position="482"/>
        <end position="491"/>
    </location>
</feature>
<feature type="region of interest" description="Disordered" evidence="18">
    <location>
        <begin position="507"/>
        <end position="553"/>
    </location>
</feature>
<dbReference type="PANTHER" id="PTHR18902">
    <property type="entry name" value="NUCLEAR MITOTIC APPARATUS PROTEIN 1-RELATED"/>
    <property type="match status" value="1"/>
</dbReference>
<dbReference type="GO" id="GO:0005813">
    <property type="term" value="C:centrosome"/>
    <property type="evidence" value="ECO:0007669"/>
    <property type="project" value="Ensembl"/>
</dbReference>
<feature type="compositionally biased region" description="Basic residues" evidence="18">
    <location>
        <begin position="112"/>
        <end position="121"/>
    </location>
</feature>
<sequence length="1914" mass="212148">MAGRPIRIGDQLVLEEDYDETYIPSEQEILEFAREIGIDPVKEPELMWLAREGIVAPLPVEWKPCQDITGDIYYFNFANGQSTWDHPCDEHYRNLVIQERRKLSTPGAVNKKDKKKKKEKKDKKDKETSKSLLETQPEQGLLPPPSFLRGPSPLPAPGLADLDLEQEMQARSEGSFKKGKSPCMLGDIPSPLMGALPSKLQPLSKGQASRTHHIFADVEKILGRARAQCRTELGDQQGLGKPQKPTEKIYLGFSDPEIEDLELRTRQQKPGALGPENTRPLQNGQDVLESRCQASVHSELSETIRGLGHMAKRGSTGPGGDKSQSPVRSPSPEEEPSGSPCSSDHMLPTRKNPLLLLDHGPAEGLSWQGVSGEGGSRGRGRRRKEPPGLWMGQVSKLVDKDTPGSCKETEPSDPEAPGASAKDPPRELFLLPPDPLALEPAQSAPSGSSPGGYPTGEKRQPPGSTDPPEEDRKPSGSEPDLESSSLASHLGSQILGEVHNLVWDLQSSQGSGRGVGQAGPGLRDQHSSPFVAFQVSPMQGSTDEGSESEDYSEDQRFYQHILQMVKISRQLEGLGLPESTQEMPRKDIASRVCCTAAESSTISSEGEHEAIRAMERDASFLTCGPEVLACPLEAALAPAGREARQQAGFQPSSSPLRQGLVELSSNRGLAAESGTTQLLNQAPGSSLAPVHVPLGGLAPLRGLVDAPASALRGSQSVSLGSSVESGQLGELTLPPQGLKTSAYTKGLLGSIHENKKALSLLALGEETNEEDEAESDNQSVRSSSELLKNLHLDIGALGGDFEYEESPRTSQPEEKKDASLDSEAAGPPTPGKLFSQDADSSLSSADGTGQQGRGVSAWLLEKEKDEKSDSGIPRSGVDPGGSQPAKANKKEAPEAPADVGEEGSRKGEVEGGAEGGRRRKEEPKEEASVQKESRSDASEDFGFRSRISEHLMDVDVLSLVRREGSLSGCWVTRAEPCLSRAVSSPPLVPGRRLQSPLQSQATEEGPPEASEGQPEQKRAEEPGEDTAGSSIPAGSLRRWDSKASECCSTLGRRATEPATPPKQASLRAMEEAVAHDLEQDQRRLLESKREKIQQLREKLWQEEEEEVLQLHQQKEKSLSSLKAQLRKATEEEETRMREEESRRLSQLLAQVQSHVEADESQIRAEQEASLQRLREESESLQKAERASLEQRNRQMLEQLKEEMEASEERERASLKAEKERALQQLREQLEGERKEAVAALEREHRAELERLSSSLEAKHREVVSSLQKKMEEAQQREEAQLQESLGRAEQRAHQKAHQVFQYEQELSDLLREKRQQVEREHERKMDRMKEEHQQVLAEAREQYEAEERKQRAELLGHLTCELERLRRSHERELEAVRQTQDRQLEDLRLRHREQERKLQHLEVELETRTKDVKARLAQLDIQVREQELRTGSPGALDRGEATANHHHLEEAKKEHTHLLETNQQLRRILDELRAHKLELESQVDVLQTQRRRLQKQVSDLEAETQRKQEVLNELAAEESNASSRVEPDLHIEDLRRSLGTNQTKEVSSSLPQSKEETDLSLDSVRHYLSAEGLALRSAKEFLVRQTRSMRRRQTALKAAQQHWRQELAGAQEATQDPPGTKALEDVRKDLEETRHLDEMKSAMRKGHDLLKKKEEKLNQLESSLLEEAPDEDVLRGAPPKKVVTFDLSDTEDMSSASSESCPLPHLNLTTSATFPNKIYYLSSSLQRISSQLNGVLSMLGSLNPQPPLPLFTSTPAHVPPRAARSTSIPACPSRLSPSPLATPSSTQWAWDPGLGPRLSSSAAQTVDDFLVEKWRKYFPAGVPFLSTGPAPLENRLGYVSASQQLRLLQRAHPQVSEVGSTDVQGLIEANRKWLQRYKNDPKSRLFSSGPRLAASSDFLQLGLDENNRLKVYHY</sequence>
<feature type="compositionally biased region" description="Basic and acidic residues" evidence="18">
    <location>
        <begin position="1134"/>
        <end position="1143"/>
    </location>
</feature>
<name>A0A8C8Y1E4_PANLE</name>
<comment type="subunit">
    <text evidence="15">Interacts (via N-terminus) with ATRIP. Interacts with ATM, ATR and MDC1. Interacts with XPA (via N-terminus) upon UV irradiation. Interacts with CEP83, CCDC92, TTBK2, DVL3, NPHP3 and weakly with NPHP4. Interacts with DZIP1.</text>
</comment>
<keyword evidence="10" id="KW-0234">DNA repair</keyword>
<feature type="compositionally biased region" description="Basic and acidic residues" evidence="18">
    <location>
        <begin position="902"/>
        <end position="948"/>
    </location>
</feature>
<evidence type="ECO:0000256" key="5">
    <source>
        <dbReference type="ARBA" id="ARBA00022618"/>
    </source>
</evidence>
<dbReference type="GO" id="GO:0060271">
    <property type="term" value="P:cilium assembly"/>
    <property type="evidence" value="ECO:0007669"/>
    <property type="project" value="Ensembl"/>
</dbReference>
<keyword evidence="4" id="KW-0597">Phosphoprotein</keyword>
<feature type="region of interest" description="Disordered" evidence="18">
    <location>
        <begin position="1536"/>
        <end position="1558"/>
    </location>
</feature>
<evidence type="ECO:0000256" key="1">
    <source>
        <dbReference type="ARBA" id="ARBA00004114"/>
    </source>
</evidence>
<evidence type="ECO:0000259" key="19">
    <source>
        <dbReference type="PROSITE" id="PS50020"/>
    </source>
</evidence>